<dbReference type="GO" id="GO:0030170">
    <property type="term" value="F:pyridoxal phosphate binding"/>
    <property type="evidence" value="ECO:0007669"/>
    <property type="project" value="TreeGrafter"/>
</dbReference>
<evidence type="ECO:0000313" key="3">
    <source>
        <dbReference type="EMBL" id="SDS76554.1"/>
    </source>
</evidence>
<evidence type="ECO:0000313" key="4">
    <source>
        <dbReference type="Proteomes" id="UP000198688"/>
    </source>
</evidence>
<dbReference type="STRING" id="113562.SAMN04489716_1561"/>
<dbReference type="GO" id="GO:0000271">
    <property type="term" value="P:polysaccharide biosynthetic process"/>
    <property type="evidence" value="ECO:0007669"/>
    <property type="project" value="TreeGrafter"/>
</dbReference>
<dbReference type="Pfam" id="PF01041">
    <property type="entry name" value="DegT_DnrJ_EryC1"/>
    <property type="match status" value="1"/>
</dbReference>
<evidence type="ECO:0000256" key="2">
    <source>
        <dbReference type="RuleBase" id="RU004508"/>
    </source>
</evidence>
<keyword evidence="4" id="KW-1185">Reference proteome</keyword>
<dbReference type="InterPro" id="IPR015422">
    <property type="entry name" value="PyrdxlP-dep_Trfase_small"/>
</dbReference>
<dbReference type="SUPFAM" id="SSF53383">
    <property type="entry name" value="PLP-dependent transferases"/>
    <property type="match status" value="1"/>
</dbReference>
<comment type="cofactor">
    <cofactor evidence="1">
        <name>pyridoxal 5'-phosphate</name>
        <dbReference type="ChEBI" id="CHEBI:597326"/>
    </cofactor>
</comment>
<dbReference type="InterPro" id="IPR015421">
    <property type="entry name" value="PyrdxlP-dep_Trfase_major"/>
</dbReference>
<dbReference type="Proteomes" id="UP000198688">
    <property type="component" value="Chromosome I"/>
</dbReference>
<dbReference type="PANTHER" id="PTHR30244">
    <property type="entry name" value="TRANSAMINASE"/>
    <property type="match status" value="1"/>
</dbReference>
<name>A0A1H1UVF8_9ACTN</name>
<dbReference type="Gene3D" id="3.40.640.10">
    <property type="entry name" value="Type I PLP-dependent aspartate aminotransferase-like (Major domain)"/>
    <property type="match status" value="1"/>
</dbReference>
<gene>
    <name evidence="3" type="ORF">SAMN04489716_1561</name>
</gene>
<proteinExistence type="inferred from homology"/>
<keyword evidence="2" id="KW-0663">Pyridoxal phosphate</keyword>
<accession>A0A1H1UVF8</accession>
<organism evidence="3 4">
    <name type="scientific">Actinoplanes derwentensis</name>
    <dbReference type="NCBI Taxonomy" id="113562"/>
    <lineage>
        <taxon>Bacteria</taxon>
        <taxon>Bacillati</taxon>
        <taxon>Actinomycetota</taxon>
        <taxon>Actinomycetes</taxon>
        <taxon>Micromonosporales</taxon>
        <taxon>Micromonosporaceae</taxon>
        <taxon>Actinoplanes</taxon>
    </lineage>
</organism>
<dbReference type="GO" id="GO:0008483">
    <property type="term" value="F:transaminase activity"/>
    <property type="evidence" value="ECO:0007669"/>
    <property type="project" value="TreeGrafter"/>
</dbReference>
<evidence type="ECO:0000256" key="1">
    <source>
        <dbReference type="ARBA" id="ARBA00001933"/>
    </source>
</evidence>
<reference evidence="3 4" key="1">
    <citation type="submission" date="2016-10" db="EMBL/GenBank/DDBJ databases">
        <authorList>
            <person name="de Groot N.N."/>
        </authorList>
    </citation>
    <scope>NUCLEOTIDE SEQUENCE [LARGE SCALE GENOMIC DNA]</scope>
    <source>
        <strain evidence="3 4">DSM 43941</strain>
    </source>
</reference>
<comment type="similarity">
    <text evidence="2">Belongs to the DegT/DnrJ/EryC1 family.</text>
</comment>
<dbReference type="AlphaFoldDB" id="A0A1H1UVF8"/>
<dbReference type="EMBL" id="LT629758">
    <property type="protein sequence ID" value="SDS76554.1"/>
    <property type="molecule type" value="Genomic_DNA"/>
</dbReference>
<dbReference type="InterPro" id="IPR015424">
    <property type="entry name" value="PyrdxlP-dep_Trfase"/>
</dbReference>
<dbReference type="PANTHER" id="PTHR30244:SF34">
    <property type="entry name" value="DTDP-4-AMINO-4,6-DIDEOXYGALACTOSE TRANSAMINASE"/>
    <property type="match status" value="1"/>
</dbReference>
<dbReference type="Gene3D" id="3.90.1150.10">
    <property type="entry name" value="Aspartate Aminotransferase, domain 1"/>
    <property type="match status" value="1"/>
</dbReference>
<dbReference type="InterPro" id="IPR000653">
    <property type="entry name" value="DegT/StrS_aminotransferase"/>
</dbReference>
<protein>
    <submittedName>
        <fullName evidence="3">dTDP-4-amino-4,6-dideoxygalactose transaminase</fullName>
    </submittedName>
</protein>
<dbReference type="OrthoDB" id="9804264at2"/>
<sequence length="348" mass="37782">MSTVLHYHRGRVALHAILEGLRVRPGDEVILQAYTCAAVVEPLLRLGVRPVYADIDRDSFGPDPDRIAEAVTSRTRAVIVQHTFGIPVPVEEIDVDVPIIEDCAHVTPGLIDTSRSAAAFYSFEWGKPVVAGLGGTAVVHDPELAAAMRDGYARYTAPPGLRELMTNAEYLAFRAADRAGMVWRLRALYRRLAGMGLVVGSYPPDPRVSPEYGWRMSTGTRRRLAARIAAGHTELKRRRELADAYEIEMHRIVPGMPLRFPAVVADKDEALRTAGAAGLEIGSWFATPVHPLSGPDLALAGYTPGSCPNAEWAAEHVVTLPVRAATRRDSIGRAADLLADLRPVGAHV</sequence>
<dbReference type="RefSeq" id="WP_092542919.1">
    <property type="nucleotide sequence ID" value="NZ_BOMJ01000067.1"/>
</dbReference>